<keyword evidence="1" id="KW-0812">Transmembrane</keyword>
<keyword evidence="1" id="KW-0472">Membrane</keyword>
<evidence type="ECO:0000313" key="2">
    <source>
        <dbReference type="EMBL" id="BDZ48871.1"/>
    </source>
</evidence>
<organism evidence="2 3">
    <name type="scientific">Frondihabitans sucicola</name>
    <dbReference type="NCBI Taxonomy" id="1268041"/>
    <lineage>
        <taxon>Bacteria</taxon>
        <taxon>Bacillati</taxon>
        <taxon>Actinomycetota</taxon>
        <taxon>Actinomycetes</taxon>
        <taxon>Micrococcales</taxon>
        <taxon>Microbacteriaceae</taxon>
        <taxon>Frondihabitans</taxon>
    </lineage>
</organism>
<dbReference type="Proteomes" id="UP001321486">
    <property type="component" value="Chromosome"/>
</dbReference>
<gene>
    <name evidence="2" type="ORF">GCM10025867_11120</name>
</gene>
<dbReference type="RefSeq" id="WP_286345779.1">
    <property type="nucleotide sequence ID" value="NZ_AP027732.1"/>
</dbReference>
<reference evidence="3" key="1">
    <citation type="journal article" date="2019" name="Int. J. Syst. Evol. Microbiol.">
        <title>The Global Catalogue of Microorganisms (GCM) 10K type strain sequencing project: providing services to taxonomists for standard genome sequencing and annotation.</title>
        <authorList>
            <consortium name="The Broad Institute Genomics Platform"/>
            <consortium name="The Broad Institute Genome Sequencing Center for Infectious Disease"/>
            <person name="Wu L."/>
            <person name="Ma J."/>
        </authorList>
    </citation>
    <scope>NUCLEOTIDE SEQUENCE [LARGE SCALE GENOMIC DNA]</scope>
    <source>
        <strain evidence="3">NBRC 108728</strain>
    </source>
</reference>
<name>A0ABN6XYY2_9MICO</name>
<sequence>MFRSEILKAASLTSTRVVFGVGVLGLLATQILLVTLLPALASGALRPQGENLGSELPGVDLSSGSFQYSALSVFGDGGSSGSLGLAVLGALALGLLVATTDYRFGGIVGTALAEPRRLRILLDKVAATGVFAALLGVVYAVISVVVVVGTVQLSPAARLRVSGLDILSTSARGVVAVVLLSLLGLGVGLLVRSQLAGFLTLGAIVVGEPLVQGMAGLLAGGAPGWTQLLPVTLSHAIVRSFSASGTNPGVALLVLGVEVAAVLAAAGVALRRRDL</sequence>
<evidence type="ECO:0000256" key="1">
    <source>
        <dbReference type="SAM" id="Phobius"/>
    </source>
</evidence>
<feature type="transmembrane region" description="Helical" evidence="1">
    <location>
        <begin position="125"/>
        <end position="151"/>
    </location>
</feature>
<proteinExistence type="predicted"/>
<feature type="transmembrane region" description="Helical" evidence="1">
    <location>
        <begin position="250"/>
        <end position="270"/>
    </location>
</feature>
<keyword evidence="3" id="KW-1185">Reference proteome</keyword>
<accession>A0ABN6XYY2</accession>
<feature type="transmembrane region" description="Helical" evidence="1">
    <location>
        <begin position="171"/>
        <end position="191"/>
    </location>
</feature>
<protein>
    <recommendedName>
        <fullName evidence="4">ABC transporter permease</fullName>
    </recommendedName>
</protein>
<evidence type="ECO:0008006" key="4">
    <source>
        <dbReference type="Google" id="ProtNLM"/>
    </source>
</evidence>
<keyword evidence="1" id="KW-1133">Transmembrane helix</keyword>
<feature type="transmembrane region" description="Helical" evidence="1">
    <location>
        <begin position="83"/>
        <end position="104"/>
    </location>
</feature>
<evidence type="ECO:0000313" key="3">
    <source>
        <dbReference type="Proteomes" id="UP001321486"/>
    </source>
</evidence>
<feature type="transmembrane region" description="Helical" evidence="1">
    <location>
        <begin position="198"/>
        <end position="219"/>
    </location>
</feature>
<dbReference type="EMBL" id="AP027732">
    <property type="protein sequence ID" value="BDZ48871.1"/>
    <property type="molecule type" value="Genomic_DNA"/>
</dbReference>